<keyword evidence="4" id="KW-1185">Reference proteome</keyword>
<dbReference type="Gene3D" id="3.30.450.40">
    <property type="match status" value="1"/>
</dbReference>
<gene>
    <name evidence="3" type="ORF">G3569_02365</name>
</gene>
<dbReference type="InterPro" id="IPR029016">
    <property type="entry name" value="GAF-like_dom_sf"/>
</dbReference>
<comment type="similarity">
    <text evidence="1">Belongs to the free Met sulfoxide reductase family.</text>
</comment>
<dbReference type="Pfam" id="PF13185">
    <property type="entry name" value="GAF_2"/>
    <property type="match status" value="1"/>
</dbReference>
<evidence type="ECO:0000259" key="2">
    <source>
        <dbReference type="Pfam" id="PF13185"/>
    </source>
</evidence>
<dbReference type="Proteomes" id="UP000479132">
    <property type="component" value="Unassembled WGS sequence"/>
</dbReference>
<dbReference type="AlphaFoldDB" id="A0A6M1T1V6"/>
<evidence type="ECO:0000256" key="1">
    <source>
        <dbReference type="ARBA" id="ARBA00038454"/>
    </source>
</evidence>
<proteinExistence type="inferred from homology"/>
<dbReference type="PANTHER" id="PTHR21021">
    <property type="entry name" value="GAF/PUTATIVE CYTOSKELETAL PROTEIN"/>
    <property type="match status" value="1"/>
</dbReference>
<evidence type="ECO:0000313" key="3">
    <source>
        <dbReference type="EMBL" id="NGP87185.1"/>
    </source>
</evidence>
<sequence>MDTSIFQEYRVLLSQIKKTVDNPNKVQDEKLGDICKYLADEVGVFDWVGFYLVDPNADRELVLGPYVGEETDHTRIPFGKGICGQAAETNETFVVQDVSEEDNYLACSVHVKAEIVVPVKKDGEFVAELDIDSHTKDSLTNEHREMLEEVCSIIAPLF</sequence>
<dbReference type="RefSeq" id="WP_165265701.1">
    <property type="nucleotide sequence ID" value="NZ_JAALLS010000002.1"/>
</dbReference>
<dbReference type="PANTHER" id="PTHR21021:SF15">
    <property type="entry name" value="FREE METHIONINE-R-SULFOXIDE REDUCTASE"/>
    <property type="match status" value="1"/>
</dbReference>
<dbReference type="InterPro" id="IPR003018">
    <property type="entry name" value="GAF"/>
</dbReference>
<evidence type="ECO:0000313" key="4">
    <source>
        <dbReference type="Proteomes" id="UP000479132"/>
    </source>
</evidence>
<dbReference type="EMBL" id="JAALLS010000002">
    <property type="protein sequence ID" value="NGP87185.1"/>
    <property type="molecule type" value="Genomic_DNA"/>
</dbReference>
<reference evidence="3 4" key="1">
    <citation type="submission" date="2020-02" db="EMBL/GenBank/DDBJ databases">
        <title>Aliifodinibius halophilus 2W32, complete genome.</title>
        <authorList>
            <person name="Li Y."/>
            <person name="Wu S."/>
        </authorList>
    </citation>
    <scope>NUCLEOTIDE SEQUENCE [LARGE SCALE GENOMIC DNA]</scope>
    <source>
        <strain evidence="3 4">2W32</strain>
    </source>
</reference>
<name>A0A6M1T1V6_9BACT</name>
<organism evidence="3 4">
    <name type="scientific">Fodinibius halophilus</name>
    <dbReference type="NCBI Taxonomy" id="1736908"/>
    <lineage>
        <taxon>Bacteria</taxon>
        <taxon>Pseudomonadati</taxon>
        <taxon>Balneolota</taxon>
        <taxon>Balneolia</taxon>
        <taxon>Balneolales</taxon>
        <taxon>Balneolaceae</taxon>
        <taxon>Fodinibius</taxon>
    </lineage>
</organism>
<accession>A0A6M1T1V6</accession>
<dbReference type="InterPro" id="IPR051330">
    <property type="entry name" value="Phosphatase_reg/MetRdx"/>
</dbReference>
<dbReference type="GO" id="GO:0005829">
    <property type="term" value="C:cytosol"/>
    <property type="evidence" value="ECO:0007669"/>
    <property type="project" value="TreeGrafter"/>
</dbReference>
<dbReference type="SUPFAM" id="SSF55781">
    <property type="entry name" value="GAF domain-like"/>
    <property type="match status" value="1"/>
</dbReference>
<protein>
    <submittedName>
        <fullName evidence="3">GAF domain-containing protein</fullName>
    </submittedName>
</protein>
<feature type="domain" description="GAF" evidence="2">
    <location>
        <begin position="32"/>
        <end position="155"/>
    </location>
</feature>
<comment type="caution">
    <text evidence="3">The sequence shown here is derived from an EMBL/GenBank/DDBJ whole genome shotgun (WGS) entry which is preliminary data.</text>
</comment>
<dbReference type="GO" id="GO:0033745">
    <property type="term" value="F:L-methionine-(R)-S-oxide reductase activity"/>
    <property type="evidence" value="ECO:0007669"/>
    <property type="project" value="TreeGrafter"/>
</dbReference>